<accession>A0A834KRM3</accession>
<organism evidence="2 3">
    <name type="scientific">Vespula vulgaris</name>
    <name type="common">Yellow jacket</name>
    <name type="synonym">Wasp</name>
    <dbReference type="NCBI Taxonomy" id="7454"/>
    <lineage>
        <taxon>Eukaryota</taxon>
        <taxon>Metazoa</taxon>
        <taxon>Ecdysozoa</taxon>
        <taxon>Arthropoda</taxon>
        <taxon>Hexapoda</taxon>
        <taxon>Insecta</taxon>
        <taxon>Pterygota</taxon>
        <taxon>Neoptera</taxon>
        <taxon>Endopterygota</taxon>
        <taxon>Hymenoptera</taxon>
        <taxon>Apocrita</taxon>
        <taxon>Aculeata</taxon>
        <taxon>Vespoidea</taxon>
        <taxon>Vespidae</taxon>
        <taxon>Vespinae</taxon>
        <taxon>Vespula</taxon>
    </lineage>
</organism>
<dbReference type="AlphaFoldDB" id="A0A834KRM3"/>
<proteinExistence type="predicted"/>
<feature type="signal peptide" evidence="1">
    <location>
        <begin position="1"/>
        <end position="18"/>
    </location>
</feature>
<name>A0A834KRM3_VESVU</name>
<comment type="caution">
    <text evidence="2">The sequence shown here is derived from an EMBL/GenBank/DDBJ whole genome shotgun (WGS) entry which is preliminary data.</text>
</comment>
<sequence>MWVPVISILWTIIYLLRRKTNEKFIEASPYLNGKATSHLFDTRESEYFTTPYETESFLMGFTQRGTRKSEGISLLSTLWLGESRRISSYSIDDSFWYPSDIPGDESSLDLFLYPPHPYPHLTPP</sequence>
<protein>
    <submittedName>
        <fullName evidence="2">Uncharacterized protein</fullName>
    </submittedName>
</protein>
<dbReference type="EMBL" id="JACSEA010000001">
    <property type="protein sequence ID" value="KAF7411235.1"/>
    <property type="molecule type" value="Genomic_DNA"/>
</dbReference>
<dbReference type="Proteomes" id="UP000614350">
    <property type="component" value="Unassembled WGS sequence"/>
</dbReference>
<evidence type="ECO:0000313" key="3">
    <source>
        <dbReference type="Proteomes" id="UP000614350"/>
    </source>
</evidence>
<feature type="chain" id="PRO_5032991667" evidence="1">
    <location>
        <begin position="19"/>
        <end position="124"/>
    </location>
</feature>
<evidence type="ECO:0000313" key="2">
    <source>
        <dbReference type="EMBL" id="KAF7411235.1"/>
    </source>
</evidence>
<reference evidence="2" key="1">
    <citation type="journal article" date="2020" name="G3 (Bethesda)">
        <title>High-Quality Assemblies for Three Invasive Social Wasps from the &lt;i&gt;Vespula&lt;/i&gt; Genus.</title>
        <authorList>
            <person name="Harrop T.W.R."/>
            <person name="Guhlin J."/>
            <person name="McLaughlin G.M."/>
            <person name="Permina E."/>
            <person name="Stockwell P."/>
            <person name="Gilligan J."/>
            <person name="Le Lec M.F."/>
            <person name="Gruber M.A.M."/>
            <person name="Quinn O."/>
            <person name="Lovegrove M."/>
            <person name="Duncan E.J."/>
            <person name="Remnant E.J."/>
            <person name="Van Eeckhoven J."/>
            <person name="Graham B."/>
            <person name="Knapp R.A."/>
            <person name="Langford K.W."/>
            <person name="Kronenberg Z."/>
            <person name="Press M.O."/>
            <person name="Eacker S.M."/>
            <person name="Wilson-Rankin E.E."/>
            <person name="Purcell J."/>
            <person name="Lester P.J."/>
            <person name="Dearden P.K."/>
        </authorList>
    </citation>
    <scope>NUCLEOTIDE SEQUENCE</scope>
    <source>
        <strain evidence="2">Marl-1</strain>
    </source>
</reference>
<keyword evidence="1" id="KW-0732">Signal</keyword>
<keyword evidence="3" id="KW-1185">Reference proteome</keyword>
<gene>
    <name evidence="2" type="ORF">HZH66_000131</name>
</gene>
<evidence type="ECO:0000256" key="1">
    <source>
        <dbReference type="SAM" id="SignalP"/>
    </source>
</evidence>